<dbReference type="STRING" id="224129.A0A1W4XNU9"/>
<keyword evidence="10" id="KW-0732">Signal</keyword>
<sequence length="688" mass="80472">MVLLKIRLRAFIMVLLVKSLTCEFDEQIILNFIERKEITQVAFFTCDTEKGDLTILKNFLNNVIIFFILDNVNLIRKFVYEKSVTLQTAIFNLENLNNVTVNSILFFRERQMAMIFESDCKNVKDILQEFGDKRFFYETFRWLIFSKHLNSIILTLQNVNININTDIEIVVKNVSLITWTVFECYNPAFRHNGILRLQKIGHWHNKTSNKIKYKYGKFHRRRNMSEVKFKTALVITLNGTVDVDKYALDETSRQNNTHSRYHSVAMRICRDYYNFSYDVWNITLLAIIHSNLSTFRIELMGTNSWGYEKSNGTFDGLVEILRTNKADFGSAPLFIFRARVHILSLGYGTWTFDTKFIFRHPKNTASSKEIYLRPFTSSVWFSLIFLLVLFVFIFRCAVPYETNTDMFKNHNTFSCIILNIIGILCQQGSLYSSRLCSIRISIFVALLFSFLVYQFYSGIIVSYLLMDPPRTITKVADLVKSTFAAGCEDTLFERNLLKLSTDPLVRELRDTKIRDNFYTAQMGFEKVRKEKFAFHTMSSAANRIIRATFSPKEICDLQEIRMYTVQPLYSAYPKRSPFRKLLNYCLVHQAEVGILDKLKRFWNSPKPQCVKTLSDTEIEVGIEEFYWALMVLLVGTISSIAIFCSEFLIIRKGFKEASLNKKERKPKINRKNKKHCNVKRKTISCNLP</sequence>
<evidence type="ECO:0000259" key="11">
    <source>
        <dbReference type="Pfam" id="PF00060"/>
    </source>
</evidence>
<dbReference type="Pfam" id="PF24576">
    <property type="entry name" value="IR75A_N"/>
    <property type="match status" value="1"/>
</dbReference>
<dbReference type="SUPFAM" id="SSF53850">
    <property type="entry name" value="Periplasmic binding protein-like II"/>
    <property type="match status" value="1"/>
</dbReference>
<dbReference type="InterPro" id="IPR052192">
    <property type="entry name" value="Insect_Ionotropic_Sensory_Rcpt"/>
</dbReference>
<gene>
    <name evidence="14" type="primary">LOC108743186</name>
</gene>
<feature type="domain" description="Ionotropic receptor 75a N-terminal" evidence="12">
    <location>
        <begin position="27"/>
        <end position="232"/>
    </location>
</feature>
<dbReference type="KEGG" id="apln:108743186"/>
<evidence type="ECO:0000256" key="5">
    <source>
        <dbReference type="ARBA" id="ARBA00022989"/>
    </source>
</evidence>
<dbReference type="AlphaFoldDB" id="A0A1W4XNU9"/>
<dbReference type="GO" id="GO:0050906">
    <property type="term" value="P:detection of stimulus involved in sensory perception"/>
    <property type="evidence" value="ECO:0007669"/>
    <property type="project" value="UniProtKB-ARBA"/>
</dbReference>
<feature type="transmembrane region" description="Helical" evidence="9">
    <location>
        <begin position="440"/>
        <end position="466"/>
    </location>
</feature>
<feature type="domain" description="Ionotropic glutamate receptor C-terminal" evidence="11">
    <location>
        <begin position="378"/>
        <end position="635"/>
    </location>
</feature>
<evidence type="ECO:0000256" key="9">
    <source>
        <dbReference type="SAM" id="Phobius"/>
    </source>
</evidence>
<keyword evidence="13" id="KW-1185">Reference proteome</keyword>
<evidence type="ECO:0000256" key="8">
    <source>
        <dbReference type="ARBA" id="ARBA00023180"/>
    </source>
</evidence>
<feature type="chain" id="PRO_5010735520" evidence="10">
    <location>
        <begin position="23"/>
        <end position="688"/>
    </location>
</feature>
<dbReference type="InParanoid" id="A0A1W4XNU9"/>
<keyword evidence="6 9" id="KW-0472">Membrane</keyword>
<keyword evidence="4 9" id="KW-0812">Transmembrane</keyword>
<evidence type="ECO:0000256" key="1">
    <source>
        <dbReference type="ARBA" id="ARBA00004651"/>
    </source>
</evidence>
<dbReference type="RefSeq" id="XP_018334158.1">
    <property type="nucleotide sequence ID" value="XM_018478656.1"/>
</dbReference>
<keyword evidence="3" id="KW-1003">Cell membrane</keyword>
<name>A0A1W4XNU9_AGRPL</name>
<feature type="transmembrane region" description="Helical" evidence="9">
    <location>
        <begin position="625"/>
        <end position="650"/>
    </location>
</feature>
<evidence type="ECO:0000256" key="6">
    <source>
        <dbReference type="ARBA" id="ARBA00023136"/>
    </source>
</evidence>
<feature type="signal peptide" evidence="10">
    <location>
        <begin position="1"/>
        <end position="22"/>
    </location>
</feature>
<organism evidence="13 14">
    <name type="scientific">Agrilus planipennis</name>
    <name type="common">Emerald ash borer</name>
    <name type="synonym">Agrilus marcopoli</name>
    <dbReference type="NCBI Taxonomy" id="224129"/>
    <lineage>
        <taxon>Eukaryota</taxon>
        <taxon>Metazoa</taxon>
        <taxon>Ecdysozoa</taxon>
        <taxon>Arthropoda</taxon>
        <taxon>Hexapoda</taxon>
        <taxon>Insecta</taxon>
        <taxon>Pterygota</taxon>
        <taxon>Neoptera</taxon>
        <taxon>Endopterygota</taxon>
        <taxon>Coleoptera</taxon>
        <taxon>Polyphaga</taxon>
        <taxon>Elateriformia</taxon>
        <taxon>Buprestoidea</taxon>
        <taxon>Buprestidae</taxon>
        <taxon>Agrilinae</taxon>
        <taxon>Agrilus</taxon>
    </lineage>
</organism>
<dbReference type="GO" id="GO:0015276">
    <property type="term" value="F:ligand-gated monoatomic ion channel activity"/>
    <property type="evidence" value="ECO:0007669"/>
    <property type="project" value="InterPro"/>
</dbReference>
<keyword evidence="7" id="KW-0675">Receptor</keyword>
<dbReference type="PANTHER" id="PTHR42643:SF33">
    <property type="entry name" value="GLUTAMATE RECEPTOR 2-LIKE PROTEIN"/>
    <property type="match status" value="1"/>
</dbReference>
<keyword evidence="5 9" id="KW-1133">Transmembrane helix</keyword>
<dbReference type="InterPro" id="IPR001320">
    <property type="entry name" value="Iontro_rcpt_C"/>
</dbReference>
<evidence type="ECO:0000256" key="7">
    <source>
        <dbReference type="ARBA" id="ARBA00023170"/>
    </source>
</evidence>
<reference evidence="14" key="1">
    <citation type="submission" date="2025-08" db="UniProtKB">
        <authorList>
            <consortium name="RefSeq"/>
        </authorList>
    </citation>
    <scope>IDENTIFICATION</scope>
    <source>
        <tissue evidence="14">Entire body</tissue>
    </source>
</reference>
<evidence type="ECO:0000256" key="3">
    <source>
        <dbReference type="ARBA" id="ARBA00022475"/>
    </source>
</evidence>
<dbReference type="Pfam" id="PF00060">
    <property type="entry name" value="Lig_chan"/>
    <property type="match status" value="1"/>
</dbReference>
<dbReference type="InterPro" id="IPR057074">
    <property type="entry name" value="IR75A_N"/>
</dbReference>
<comment type="subcellular location">
    <subcellularLocation>
        <location evidence="1">Cell membrane</location>
        <topology evidence="1">Multi-pass membrane protein</topology>
    </subcellularLocation>
</comment>
<evidence type="ECO:0000313" key="13">
    <source>
        <dbReference type="Proteomes" id="UP000192223"/>
    </source>
</evidence>
<dbReference type="OrthoDB" id="413361at2759"/>
<feature type="transmembrane region" description="Helical" evidence="9">
    <location>
        <begin position="379"/>
        <end position="398"/>
    </location>
</feature>
<comment type="similarity">
    <text evidence="2">Belongs to the glutamate-gated ion channel (TC 1.A.10.1) family.</text>
</comment>
<evidence type="ECO:0000256" key="4">
    <source>
        <dbReference type="ARBA" id="ARBA00022692"/>
    </source>
</evidence>
<evidence type="ECO:0000256" key="2">
    <source>
        <dbReference type="ARBA" id="ARBA00008685"/>
    </source>
</evidence>
<proteinExistence type="inferred from homology"/>
<dbReference type="Gene3D" id="3.40.190.10">
    <property type="entry name" value="Periplasmic binding protein-like II"/>
    <property type="match status" value="2"/>
</dbReference>
<dbReference type="PANTHER" id="PTHR42643">
    <property type="entry name" value="IONOTROPIC RECEPTOR 20A-RELATED"/>
    <property type="match status" value="1"/>
</dbReference>
<keyword evidence="8" id="KW-0325">Glycoprotein</keyword>
<dbReference type="GeneID" id="108743186"/>
<dbReference type="FunCoup" id="A0A1W4XNU9">
    <property type="interactions" value="4"/>
</dbReference>
<protein>
    <submittedName>
        <fullName evidence="14">Ionotropic receptor 75a-like isoform X1</fullName>
    </submittedName>
</protein>
<dbReference type="Gene3D" id="1.10.287.70">
    <property type="match status" value="1"/>
</dbReference>
<dbReference type="GO" id="GO:0005886">
    <property type="term" value="C:plasma membrane"/>
    <property type="evidence" value="ECO:0007669"/>
    <property type="project" value="UniProtKB-SubCell"/>
</dbReference>
<dbReference type="Proteomes" id="UP000192223">
    <property type="component" value="Unplaced"/>
</dbReference>
<evidence type="ECO:0000256" key="10">
    <source>
        <dbReference type="SAM" id="SignalP"/>
    </source>
</evidence>
<evidence type="ECO:0000313" key="14">
    <source>
        <dbReference type="RefSeq" id="XP_018334158.1"/>
    </source>
</evidence>
<evidence type="ECO:0000259" key="12">
    <source>
        <dbReference type="Pfam" id="PF24576"/>
    </source>
</evidence>
<accession>A0A1W4XNU9</accession>